<evidence type="ECO:0000256" key="4">
    <source>
        <dbReference type="ARBA" id="ARBA00022692"/>
    </source>
</evidence>
<evidence type="ECO:0000256" key="1">
    <source>
        <dbReference type="ARBA" id="ARBA00004429"/>
    </source>
</evidence>
<accession>A0A1H1ADK7</accession>
<keyword evidence="6 7" id="KW-0472">Membrane</keyword>
<evidence type="ECO:0000313" key="10">
    <source>
        <dbReference type="Proteomes" id="UP000182690"/>
    </source>
</evidence>
<feature type="transmembrane region" description="Helical" evidence="7">
    <location>
        <begin position="268"/>
        <end position="288"/>
    </location>
</feature>
<proteinExistence type="predicted"/>
<dbReference type="GO" id="GO:0005886">
    <property type="term" value="C:plasma membrane"/>
    <property type="evidence" value="ECO:0007669"/>
    <property type="project" value="UniProtKB-SubCell"/>
</dbReference>
<feature type="transmembrane region" description="Helical" evidence="7">
    <location>
        <begin position="380"/>
        <end position="399"/>
    </location>
</feature>
<feature type="transmembrane region" description="Helical" evidence="7">
    <location>
        <begin position="239"/>
        <end position="262"/>
    </location>
</feature>
<keyword evidence="4 7" id="KW-0812">Transmembrane</keyword>
<dbReference type="PROSITE" id="PS50850">
    <property type="entry name" value="MFS"/>
    <property type="match status" value="1"/>
</dbReference>
<dbReference type="Pfam" id="PF05977">
    <property type="entry name" value="MFS_3"/>
    <property type="match status" value="1"/>
</dbReference>
<dbReference type="PANTHER" id="PTHR23513:SF9">
    <property type="entry name" value="ENTEROBACTIN EXPORTER ENTS"/>
    <property type="match status" value="1"/>
</dbReference>
<evidence type="ECO:0000313" key="9">
    <source>
        <dbReference type="EMBL" id="SDQ37670.1"/>
    </source>
</evidence>
<evidence type="ECO:0000256" key="6">
    <source>
        <dbReference type="ARBA" id="ARBA00023136"/>
    </source>
</evidence>
<evidence type="ECO:0000256" key="3">
    <source>
        <dbReference type="ARBA" id="ARBA00022475"/>
    </source>
</evidence>
<evidence type="ECO:0000259" key="8">
    <source>
        <dbReference type="PROSITE" id="PS50850"/>
    </source>
</evidence>
<keyword evidence="2" id="KW-0813">Transport</keyword>
<name>A0A1H1ADK7_9MICO</name>
<feature type="transmembrane region" description="Helical" evidence="7">
    <location>
        <begin position="155"/>
        <end position="180"/>
    </location>
</feature>
<organism evidence="9 10">
    <name type="scientific">Leucobacter chromiiresistens</name>
    <dbReference type="NCBI Taxonomy" id="1079994"/>
    <lineage>
        <taxon>Bacteria</taxon>
        <taxon>Bacillati</taxon>
        <taxon>Actinomycetota</taxon>
        <taxon>Actinomycetes</taxon>
        <taxon>Micrococcales</taxon>
        <taxon>Microbacteriaceae</taxon>
        <taxon>Leucobacter</taxon>
    </lineage>
</organism>
<feature type="transmembrane region" description="Helical" evidence="7">
    <location>
        <begin position="300"/>
        <end position="324"/>
    </location>
</feature>
<dbReference type="eggNOG" id="COG0477">
    <property type="taxonomic scope" value="Bacteria"/>
</dbReference>
<dbReference type="AlphaFoldDB" id="A0A1H1ADK7"/>
<dbReference type="InterPro" id="IPR036259">
    <property type="entry name" value="MFS_trans_sf"/>
</dbReference>
<dbReference type="InterPro" id="IPR010290">
    <property type="entry name" value="TM_effector"/>
</dbReference>
<feature type="transmembrane region" description="Helical" evidence="7">
    <location>
        <begin position="92"/>
        <end position="114"/>
    </location>
</feature>
<dbReference type="CDD" id="cd06173">
    <property type="entry name" value="MFS_MefA_like"/>
    <property type="match status" value="1"/>
</dbReference>
<dbReference type="PANTHER" id="PTHR23513">
    <property type="entry name" value="INTEGRAL MEMBRANE EFFLUX PROTEIN-RELATED"/>
    <property type="match status" value="1"/>
</dbReference>
<feature type="domain" description="Major facilitator superfamily (MFS) profile" evidence="8">
    <location>
        <begin position="190"/>
        <end position="440"/>
    </location>
</feature>
<feature type="transmembrane region" description="Helical" evidence="7">
    <location>
        <begin position="405"/>
        <end position="424"/>
    </location>
</feature>
<feature type="transmembrane region" description="Helical" evidence="7">
    <location>
        <begin position="120"/>
        <end position="143"/>
    </location>
</feature>
<feature type="transmembrane region" description="Helical" evidence="7">
    <location>
        <begin position="60"/>
        <end position="85"/>
    </location>
</feature>
<evidence type="ECO:0000256" key="5">
    <source>
        <dbReference type="ARBA" id="ARBA00022989"/>
    </source>
</evidence>
<dbReference type="Gene3D" id="1.20.1250.20">
    <property type="entry name" value="MFS general substrate transporter like domains"/>
    <property type="match status" value="1"/>
</dbReference>
<dbReference type="EMBL" id="FNKB01000001">
    <property type="protein sequence ID" value="SDQ37670.1"/>
    <property type="molecule type" value="Genomic_DNA"/>
</dbReference>
<dbReference type="GO" id="GO:0022857">
    <property type="term" value="F:transmembrane transporter activity"/>
    <property type="evidence" value="ECO:0007669"/>
    <property type="project" value="InterPro"/>
</dbReference>
<dbReference type="SUPFAM" id="SSF103473">
    <property type="entry name" value="MFS general substrate transporter"/>
    <property type="match status" value="1"/>
</dbReference>
<keyword evidence="3" id="KW-1003">Cell membrane</keyword>
<dbReference type="InterPro" id="IPR020846">
    <property type="entry name" value="MFS_dom"/>
</dbReference>
<feature type="transmembrane region" description="Helical" evidence="7">
    <location>
        <begin position="31"/>
        <end position="54"/>
    </location>
</feature>
<keyword evidence="5 7" id="KW-1133">Transmembrane helix</keyword>
<evidence type="ECO:0000256" key="2">
    <source>
        <dbReference type="ARBA" id="ARBA00022448"/>
    </source>
</evidence>
<reference evidence="9 10" key="1">
    <citation type="submission" date="2016-10" db="EMBL/GenBank/DDBJ databases">
        <authorList>
            <person name="de Groot N.N."/>
        </authorList>
    </citation>
    <scope>NUCLEOTIDE SEQUENCE [LARGE SCALE GENOMIC DNA]</scope>
    <source>
        <strain evidence="9 10">DSM 22788</strain>
    </source>
</reference>
<evidence type="ECO:0000256" key="7">
    <source>
        <dbReference type="SAM" id="Phobius"/>
    </source>
</evidence>
<sequence length="440" mass="44810">MRSEAGERRTRLRALLVDTAPLRASPAFAKLWTGTSIAQIGAQVTIVAVGLHIFEITRSTFAVSLVALWALGPMILAGFVGGALADAFDRRLVALATAIAAWCSIGVMTVIAFLDVQATWPYYALAAVNAASATIMGATRGAILPRLLPAQLLPAAAALSGITMGLAITVGPAVAGVLVASVGVPWTYLLDAVLFTGAFLGILSLPRMAPDGDRTAPGFGSVLESLRFLRRAPNVRATFIWDLIAMIFGTPRVVFPAAGALVLGGGPVTVGALTAAFALGALVSGLLSGPLGAVRRQGRAVTLAIAAFGACTALFGLVLLVTASTAGVTERSDAPIVPAIVLAGLALAGTGAADNVSAVFRTTILQTAAPDDVRGRMQGIFYVVVAGGPRVGDLLAGAVATLVALWAPALLGGIVILGIMLVLLRTATGFQRYDAHHPSP</sequence>
<protein>
    <submittedName>
        <fullName evidence="9">Transmembrane secretion effector</fullName>
    </submittedName>
</protein>
<dbReference type="RefSeq" id="WP_010156734.1">
    <property type="nucleotide sequence ID" value="NZ_FNKB01000001.1"/>
</dbReference>
<feature type="transmembrane region" description="Helical" evidence="7">
    <location>
        <begin position="186"/>
        <end position="205"/>
    </location>
</feature>
<dbReference type="Proteomes" id="UP000182690">
    <property type="component" value="Unassembled WGS sequence"/>
</dbReference>
<gene>
    <name evidence="9" type="ORF">SAMN04488565_2524</name>
</gene>
<comment type="subcellular location">
    <subcellularLocation>
        <location evidence="1">Cell inner membrane</location>
        <topology evidence="1">Multi-pass membrane protein</topology>
    </subcellularLocation>
</comment>
<feature type="transmembrane region" description="Helical" evidence="7">
    <location>
        <begin position="336"/>
        <end position="360"/>
    </location>
</feature>